<dbReference type="VEuPathDB" id="FungiDB:UREG_04318"/>
<feature type="transmembrane region" description="Helical" evidence="2">
    <location>
        <begin position="79"/>
        <end position="101"/>
    </location>
</feature>
<dbReference type="RefSeq" id="XP_002544801.1">
    <property type="nucleotide sequence ID" value="XM_002544755.1"/>
</dbReference>
<feature type="transmembrane region" description="Helical" evidence="2">
    <location>
        <begin position="14"/>
        <end position="34"/>
    </location>
</feature>
<feature type="transmembrane region" description="Helical" evidence="2">
    <location>
        <begin position="135"/>
        <end position="156"/>
    </location>
</feature>
<dbReference type="OMA" id="WYFALCW"/>
<keyword evidence="2" id="KW-1133">Transmembrane helix</keyword>
<name>C4JNB2_UNCRE</name>
<reference evidence="4" key="1">
    <citation type="journal article" date="2009" name="Genome Res.">
        <title>Comparative genomic analyses of the human fungal pathogens Coccidioides and their relatives.</title>
        <authorList>
            <person name="Sharpton T.J."/>
            <person name="Stajich J.E."/>
            <person name="Rounsley S.D."/>
            <person name="Gardner M.J."/>
            <person name="Wortman J.R."/>
            <person name="Jordar V.S."/>
            <person name="Maiti R."/>
            <person name="Kodira C.D."/>
            <person name="Neafsey D.E."/>
            <person name="Zeng Q."/>
            <person name="Hung C.-Y."/>
            <person name="McMahan C."/>
            <person name="Muszewska A."/>
            <person name="Grynberg M."/>
            <person name="Mandel M.A."/>
            <person name="Kellner E.M."/>
            <person name="Barker B.M."/>
            <person name="Galgiani J.N."/>
            <person name="Orbach M.J."/>
            <person name="Kirkland T.N."/>
            <person name="Cole G.T."/>
            <person name="Henn M.R."/>
            <person name="Birren B.W."/>
            <person name="Taylor J.W."/>
        </authorList>
    </citation>
    <scope>NUCLEOTIDE SEQUENCE [LARGE SCALE GENOMIC DNA]</scope>
    <source>
        <strain evidence="4">UAMH 1704</strain>
    </source>
</reference>
<keyword evidence="4" id="KW-1185">Reference proteome</keyword>
<evidence type="ECO:0000256" key="1">
    <source>
        <dbReference type="SAM" id="MobiDB-lite"/>
    </source>
</evidence>
<sequence length="296" mass="32468">MKLPHINSARTKNIIHAFQAFIIFLAWAMTIAVFTRNGKTDGRTAWYFALCWFSIPGLIYLTAVPIWPRARRFGNPYAFASVDGFYAFLWFTAWIAIATYVGTGKAKGEDDEDNKKKGRTGCDAFAYGSPAKCTLSTGTAVLGAFVFLLFCITAFMSIRDVMDYRRTGMMPYDGSDPTFAAQSKAAFSSNPHELDEEDPDAEFRTGRPGGSRSDRHDDGDDYALLQQNEVDDIGPHGTRPPPSTYDPTAPIAPGPRLSPAPVAPGGLMHDYDTSYGGPYSHTSQPSADYGMGSYNR</sequence>
<evidence type="ECO:0008006" key="5">
    <source>
        <dbReference type="Google" id="ProtNLM"/>
    </source>
</evidence>
<keyword evidence="2" id="KW-0472">Membrane</keyword>
<organism evidence="3 4">
    <name type="scientific">Uncinocarpus reesii (strain UAMH 1704)</name>
    <dbReference type="NCBI Taxonomy" id="336963"/>
    <lineage>
        <taxon>Eukaryota</taxon>
        <taxon>Fungi</taxon>
        <taxon>Dikarya</taxon>
        <taxon>Ascomycota</taxon>
        <taxon>Pezizomycotina</taxon>
        <taxon>Eurotiomycetes</taxon>
        <taxon>Eurotiomycetidae</taxon>
        <taxon>Onygenales</taxon>
        <taxon>Onygenaceae</taxon>
        <taxon>Uncinocarpus</taxon>
    </lineage>
</organism>
<dbReference type="AlphaFoldDB" id="C4JNB2"/>
<proteinExistence type="predicted"/>
<protein>
    <recommendedName>
        <fullName evidence="5">MARVEL domain-containing protein</fullName>
    </recommendedName>
</protein>
<dbReference type="STRING" id="336963.C4JNB2"/>
<dbReference type="OrthoDB" id="5284712at2759"/>
<gene>
    <name evidence="3" type="ORF">UREG_04318</name>
</gene>
<dbReference type="PANTHER" id="PTHR37451">
    <property type="entry name" value="MARVEL DOMAIN"/>
    <property type="match status" value="1"/>
</dbReference>
<evidence type="ECO:0000313" key="4">
    <source>
        <dbReference type="Proteomes" id="UP000002058"/>
    </source>
</evidence>
<feature type="compositionally biased region" description="Pro residues" evidence="1">
    <location>
        <begin position="238"/>
        <end position="262"/>
    </location>
</feature>
<dbReference type="InParanoid" id="C4JNB2"/>
<feature type="transmembrane region" description="Helical" evidence="2">
    <location>
        <begin position="46"/>
        <end position="67"/>
    </location>
</feature>
<evidence type="ECO:0000313" key="3">
    <source>
        <dbReference type="EMBL" id="EEP79472.1"/>
    </source>
</evidence>
<accession>C4JNB2</accession>
<dbReference type="Proteomes" id="UP000002058">
    <property type="component" value="Unassembled WGS sequence"/>
</dbReference>
<feature type="region of interest" description="Disordered" evidence="1">
    <location>
        <begin position="182"/>
        <end position="296"/>
    </location>
</feature>
<dbReference type="EMBL" id="CH476616">
    <property type="protein sequence ID" value="EEP79472.1"/>
    <property type="molecule type" value="Genomic_DNA"/>
</dbReference>
<dbReference type="KEGG" id="ure:UREG_04318"/>
<dbReference type="GeneID" id="8438303"/>
<dbReference type="PANTHER" id="PTHR37451:SF3">
    <property type="entry name" value="MARVEL DOMAIN-CONTAINING PROTEIN"/>
    <property type="match status" value="1"/>
</dbReference>
<dbReference type="HOGENOM" id="CLU_063075_0_0_1"/>
<evidence type="ECO:0000256" key="2">
    <source>
        <dbReference type="SAM" id="Phobius"/>
    </source>
</evidence>
<dbReference type="eggNOG" id="ENOG502S5J2">
    <property type="taxonomic scope" value="Eukaryota"/>
</dbReference>
<keyword evidence="2" id="KW-0812">Transmembrane</keyword>